<dbReference type="PANTHER" id="PTHR30273:SF2">
    <property type="entry name" value="PROTEIN FECR"/>
    <property type="match status" value="1"/>
</dbReference>
<evidence type="ECO:0008006" key="6">
    <source>
        <dbReference type="Google" id="ProtNLM"/>
    </source>
</evidence>
<evidence type="ECO:0000256" key="1">
    <source>
        <dbReference type="SAM" id="Phobius"/>
    </source>
</evidence>
<keyword evidence="1" id="KW-0472">Membrane</keyword>
<proteinExistence type="predicted"/>
<dbReference type="GO" id="GO:0016989">
    <property type="term" value="F:sigma factor antagonist activity"/>
    <property type="evidence" value="ECO:0007669"/>
    <property type="project" value="TreeGrafter"/>
</dbReference>
<organism evidence="4 5">
    <name type="scientific">Sphingobacterium haloxyli</name>
    <dbReference type="NCBI Taxonomy" id="2100533"/>
    <lineage>
        <taxon>Bacteria</taxon>
        <taxon>Pseudomonadati</taxon>
        <taxon>Bacteroidota</taxon>
        <taxon>Sphingobacteriia</taxon>
        <taxon>Sphingobacteriales</taxon>
        <taxon>Sphingobacteriaceae</taxon>
        <taxon>Sphingobacterium</taxon>
    </lineage>
</organism>
<dbReference type="OrthoDB" id="649666at2"/>
<dbReference type="Proteomes" id="UP000239711">
    <property type="component" value="Unassembled WGS sequence"/>
</dbReference>
<keyword evidence="1" id="KW-1133">Transmembrane helix</keyword>
<dbReference type="Pfam" id="PF16344">
    <property type="entry name" value="FecR_C"/>
    <property type="match status" value="1"/>
</dbReference>
<feature type="transmembrane region" description="Helical" evidence="1">
    <location>
        <begin position="69"/>
        <end position="91"/>
    </location>
</feature>
<dbReference type="InterPro" id="IPR032508">
    <property type="entry name" value="FecR_C"/>
</dbReference>
<feature type="domain" description="Protein FecR C-terminal" evidence="3">
    <location>
        <begin position="301"/>
        <end position="365"/>
    </location>
</feature>
<reference evidence="4 5" key="1">
    <citation type="submission" date="2018-02" db="EMBL/GenBank/DDBJ databases">
        <title>The draft genome of Sphingobacterium sp. 5JN-11.</title>
        <authorList>
            <person name="Liu L."/>
            <person name="Li L."/>
            <person name="Liang L."/>
            <person name="Zhang X."/>
            <person name="Wang T."/>
        </authorList>
    </citation>
    <scope>NUCLEOTIDE SEQUENCE [LARGE SCALE GENOMIC DNA]</scope>
    <source>
        <strain evidence="4 5">5JN-11</strain>
    </source>
</reference>
<dbReference type="RefSeq" id="WP_105716165.1">
    <property type="nucleotide sequence ID" value="NZ_PVBQ01000004.1"/>
</dbReference>
<name>A0A2S9J5Q8_9SPHI</name>
<dbReference type="FunFam" id="2.60.120.1440:FF:000001">
    <property type="entry name" value="Putative anti-sigma factor"/>
    <property type="match status" value="1"/>
</dbReference>
<evidence type="ECO:0000313" key="4">
    <source>
        <dbReference type="EMBL" id="PRD48138.1"/>
    </source>
</evidence>
<sequence>MADQHDIKAQALLRKYLKGNCTEEEKAWVEGWYLSIHNDIDELTDKQIQADLYELQNRLIEVPKRKTSFLIYARSIAAILCVMLAISLILWNKKVMVGNISSPAVSMQHDVMPGTNRATLSFDNEDEIELNGEQGSLVNNGDAITYHDGTSIKDIEKVQMATLSTPIAGQYQITLPDGSKAWLNALSSLRYPTAFSGQERQVEITGEVYLEVVHDSKKPFVVHTNQQRIEVLGTSFNINAYADNGEILTTLTEGRVRVYHDKFGNQIELKPGQQAVVTDKKVITIKRVDTEEISSWKDGLYIVNDEPLKHYARKIERWYDVEVDMNPYGERRLSAIIPRNAKLSEVLEAIELKTGAKFMIKERRVSARK</sequence>
<evidence type="ECO:0000259" key="3">
    <source>
        <dbReference type="Pfam" id="PF16344"/>
    </source>
</evidence>
<dbReference type="InterPro" id="IPR012373">
    <property type="entry name" value="Ferrdict_sens_TM"/>
</dbReference>
<dbReference type="Gene3D" id="3.55.50.30">
    <property type="match status" value="1"/>
</dbReference>
<dbReference type="InterPro" id="IPR006860">
    <property type="entry name" value="FecR"/>
</dbReference>
<feature type="domain" description="FecR protein" evidence="2">
    <location>
        <begin position="162"/>
        <end position="257"/>
    </location>
</feature>
<keyword evidence="1" id="KW-0812">Transmembrane</keyword>
<keyword evidence="5" id="KW-1185">Reference proteome</keyword>
<protein>
    <recommendedName>
        <fullName evidence="6">Anti-sigma factor</fullName>
    </recommendedName>
</protein>
<comment type="caution">
    <text evidence="4">The sequence shown here is derived from an EMBL/GenBank/DDBJ whole genome shotgun (WGS) entry which is preliminary data.</text>
</comment>
<dbReference type="AlphaFoldDB" id="A0A2S9J5Q8"/>
<dbReference type="PIRSF" id="PIRSF018266">
    <property type="entry name" value="FecR"/>
    <property type="match status" value="1"/>
</dbReference>
<dbReference type="Pfam" id="PF04773">
    <property type="entry name" value="FecR"/>
    <property type="match status" value="1"/>
</dbReference>
<dbReference type="PANTHER" id="PTHR30273">
    <property type="entry name" value="PERIPLASMIC SIGNAL SENSOR AND SIGMA FACTOR ACTIVATOR FECR-RELATED"/>
    <property type="match status" value="1"/>
</dbReference>
<evidence type="ECO:0000259" key="2">
    <source>
        <dbReference type="Pfam" id="PF04773"/>
    </source>
</evidence>
<gene>
    <name evidence="4" type="ORF">C5745_06395</name>
</gene>
<dbReference type="Gene3D" id="2.60.120.1440">
    <property type="match status" value="1"/>
</dbReference>
<accession>A0A2S9J5Q8</accession>
<dbReference type="EMBL" id="PVBQ01000004">
    <property type="protein sequence ID" value="PRD48138.1"/>
    <property type="molecule type" value="Genomic_DNA"/>
</dbReference>
<evidence type="ECO:0000313" key="5">
    <source>
        <dbReference type="Proteomes" id="UP000239711"/>
    </source>
</evidence>